<dbReference type="GO" id="GO:0006508">
    <property type="term" value="P:proteolysis"/>
    <property type="evidence" value="ECO:0007669"/>
    <property type="project" value="UniProtKB-KW"/>
</dbReference>
<dbReference type="FunFam" id="2.40.10.10:FF:000068">
    <property type="entry name" value="transmembrane protease serine 2"/>
    <property type="match status" value="1"/>
</dbReference>
<dbReference type="PROSITE" id="PS00135">
    <property type="entry name" value="TRYPSIN_SER"/>
    <property type="match status" value="1"/>
</dbReference>
<evidence type="ECO:0000256" key="3">
    <source>
        <dbReference type="RuleBase" id="RU363034"/>
    </source>
</evidence>
<dbReference type="InterPro" id="IPR050430">
    <property type="entry name" value="Peptidase_S1"/>
</dbReference>
<dbReference type="SMART" id="SM00020">
    <property type="entry name" value="Tryp_SPc"/>
    <property type="match status" value="1"/>
</dbReference>
<dbReference type="PRINTS" id="PR00722">
    <property type="entry name" value="CHYMOTRYPSIN"/>
</dbReference>
<organism evidence="7 8">
    <name type="scientific">Acrasis kona</name>
    <dbReference type="NCBI Taxonomy" id="1008807"/>
    <lineage>
        <taxon>Eukaryota</taxon>
        <taxon>Discoba</taxon>
        <taxon>Heterolobosea</taxon>
        <taxon>Tetramitia</taxon>
        <taxon>Eutetramitia</taxon>
        <taxon>Acrasidae</taxon>
        <taxon>Acrasis</taxon>
    </lineage>
</organism>
<dbReference type="InterPro" id="IPR018114">
    <property type="entry name" value="TRYPSIN_HIS"/>
</dbReference>
<reference evidence="7 8" key="1">
    <citation type="submission" date="2024-03" db="EMBL/GenBank/DDBJ databases">
        <title>The Acrasis kona genome and developmental transcriptomes reveal deep origins of eukaryotic multicellular pathways.</title>
        <authorList>
            <person name="Sheikh S."/>
            <person name="Fu C.-J."/>
            <person name="Brown M.W."/>
            <person name="Baldauf S.L."/>
        </authorList>
    </citation>
    <scope>NUCLEOTIDE SEQUENCE [LARGE SCALE GENOMIC DNA]</scope>
    <source>
        <strain evidence="7 8">ATCC MYA-3509</strain>
    </source>
</reference>
<evidence type="ECO:0000256" key="4">
    <source>
        <dbReference type="SAM" id="MobiDB-lite"/>
    </source>
</evidence>
<keyword evidence="2" id="KW-1015">Disulfide bond</keyword>
<dbReference type="InterPro" id="IPR033116">
    <property type="entry name" value="TRYPSIN_SER"/>
</dbReference>
<evidence type="ECO:0000256" key="2">
    <source>
        <dbReference type="ARBA" id="ARBA00023157"/>
    </source>
</evidence>
<dbReference type="Pfam" id="PF00089">
    <property type="entry name" value="Trypsin"/>
    <property type="match status" value="1"/>
</dbReference>
<evidence type="ECO:0000313" key="8">
    <source>
        <dbReference type="Proteomes" id="UP001431209"/>
    </source>
</evidence>
<dbReference type="SUPFAM" id="SSF50494">
    <property type="entry name" value="Trypsin-like serine proteases"/>
    <property type="match status" value="1"/>
</dbReference>
<feature type="region of interest" description="Disordered" evidence="4">
    <location>
        <begin position="281"/>
        <end position="313"/>
    </location>
</feature>
<keyword evidence="5" id="KW-0732">Signal</keyword>
<feature type="signal peptide" evidence="5">
    <location>
        <begin position="1"/>
        <end position="20"/>
    </location>
</feature>
<dbReference type="InterPro" id="IPR001314">
    <property type="entry name" value="Peptidase_S1A"/>
</dbReference>
<dbReference type="InterPro" id="IPR001254">
    <property type="entry name" value="Trypsin_dom"/>
</dbReference>
<evidence type="ECO:0000256" key="1">
    <source>
        <dbReference type="ARBA" id="ARBA00007664"/>
    </source>
</evidence>
<name>A0AAW2ZPE0_9EUKA</name>
<keyword evidence="3" id="KW-0720">Serine protease</keyword>
<proteinExistence type="inferred from homology"/>
<protein>
    <submittedName>
        <fullName evidence="7">Serine protease</fullName>
    </submittedName>
</protein>
<dbReference type="InterPro" id="IPR009003">
    <property type="entry name" value="Peptidase_S1_PA"/>
</dbReference>
<dbReference type="CDD" id="cd00190">
    <property type="entry name" value="Tryp_SPc"/>
    <property type="match status" value="1"/>
</dbReference>
<feature type="chain" id="PRO_5043654867" evidence="5">
    <location>
        <begin position="21"/>
        <end position="336"/>
    </location>
</feature>
<dbReference type="InterPro" id="IPR043504">
    <property type="entry name" value="Peptidase_S1_PA_chymotrypsin"/>
</dbReference>
<feature type="domain" description="Peptidase S1" evidence="6">
    <location>
        <begin position="26"/>
        <end position="257"/>
    </location>
</feature>
<dbReference type="Gene3D" id="2.40.10.10">
    <property type="entry name" value="Trypsin-like serine proteases"/>
    <property type="match status" value="1"/>
</dbReference>
<comment type="caution">
    <text evidence="7">The sequence shown here is derived from an EMBL/GenBank/DDBJ whole genome shotgun (WGS) entry which is preliminary data.</text>
</comment>
<dbReference type="Proteomes" id="UP001431209">
    <property type="component" value="Unassembled WGS sequence"/>
</dbReference>
<sequence length="336" mass="35510">MRIPLAFTLLLCMIISFVCSQRSIRIAGGTPASLGQFPYQVFVQITASQGVFSCGGAIINNRHILTAAHCVAYSGVSTITIVSGTVGIRSVPSKKLAYVSHYTYHQSFSRQNLQNDIAILQLYNPLTFDNTTSALSIATGNPAQGVKLSASGWGFTEVGRSSSNLLFTEITVADNKNCAQQFGAIYNPLTQICMVAGAPTDTCEGDSGGSISVKVDGEWCSVGIVSYGPSDCGKGDDEFAVYTKVSAFVPWINTQISNLSGLRNPTSLGNNPPAVLVNAVTTSSNSDTSQIETKPLPESQREAASGSDTVSGSSLLKRDWSTLGWISLVLLSVLVL</sequence>
<dbReference type="EMBL" id="JAOPGA020001695">
    <property type="protein sequence ID" value="KAL0490551.1"/>
    <property type="molecule type" value="Genomic_DNA"/>
</dbReference>
<accession>A0AAW2ZPE0</accession>
<feature type="compositionally biased region" description="Polar residues" evidence="4">
    <location>
        <begin position="281"/>
        <end position="292"/>
    </location>
</feature>
<dbReference type="GO" id="GO:0004252">
    <property type="term" value="F:serine-type endopeptidase activity"/>
    <property type="evidence" value="ECO:0007669"/>
    <property type="project" value="InterPro"/>
</dbReference>
<gene>
    <name evidence="7" type="ORF">AKO1_003049</name>
</gene>
<dbReference type="PROSITE" id="PS50240">
    <property type="entry name" value="TRYPSIN_DOM"/>
    <property type="match status" value="1"/>
</dbReference>
<keyword evidence="3 7" id="KW-0645">Protease</keyword>
<dbReference type="PROSITE" id="PS00134">
    <property type="entry name" value="TRYPSIN_HIS"/>
    <property type="match status" value="1"/>
</dbReference>
<evidence type="ECO:0000313" key="7">
    <source>
        <dbReference type="EMBL" id="KAL0490551.1"/>
    </source>
</evidence>
<evidence type="ECO:0000256" key="5">
    <source>
        <dbReference type="SAM" id="SignalP"/>
    </source>
</evidence>
<evidence type="ECO:0000259" key="6">
    <source>
        <dbReference type="PROSITE" id="PS50240"/>
    </source>
</evidence>
<dbReference type="PANTHER" id="PTHR24276:SF91">
    <property type="entry name" value="AT26814P-RELATED"/>
    <property type="match status" value="1"/>
</dbReference>
<dbReference type="AlphaFoldDB" id="A0AAW2ZPE0"/>
<comment type="similarity">
    <text evidence="1">Belongs to the peptidase S1 family.</text>
</comment>
<keyword evidence="3" id="KW-0378">Hydrolase</keyword>
<dbReference type="PANTHER" id="PTHR24276">
    <property type="entry name" value="POLYSERASE-RELATED"/>
    <property type="match status" value="1"/>
</dbReference>
<keyword evidence="8" id="KW-1185">Reference proteome</keyword>